<evidence type="ECO:0000259" key="4">
    <source>
        <dbReference type="PROSITE" id="PS01031"/>
    </source>
</evidence>
<sequence>MDYFICKDPKEWDIDAVYDLYKTLNPNNTHEQLIFSIYKALEVLKSLNSPVGAAASNLFKKWNKIKNDLDERFMSPSFKVTSSECSSGHQITQIIKNNNGEIIQNNDFKNIYTSPPIYTNRKGKDKGIKRHASENIEKASLPKKIKQFDREQASYFLILLDLCIQFEYLYSVTQSNGQENDEIADEDNTADDTLKHDEATLEFAKWINQFSRMTWIEQLEHLYEEHGKRNHLDIMKMKLSKRRQSTIRHYLKSLKFEFVVTKEEALCLARLRRCKTLDDFNALKIRLFMQQNVSPNIEFIRSALHQVSLFWNNTTNVLNNLEDWWRIVLYGSVFDHAFASIKQYNVIRSEAESLAYKEHYILSNDFIPIDEKKKSDKVDMIVRTTDNTFDVFSAEDKPLLATHKAVCETIEKNKDRRVITLDIIQKKLPFPELISEFTNYTALWHGNHLMIQATKKINDHYYHYEAAKTYIPLSPNNFDTIARMLLIVLSLKRHIIYNYNLIDVLANEQTVISLDEGYRSPIPLDDQDDSIEYDSKFIEKLQVELEIESEKERTINIKRYRDAVEKVPLGDNEEDIIMTTDILEIYSSTQGLTDNNQGESEQIYEPSYDMLENEKSVVLRFDIPGLQRKEIHVQVFLPNVLKVSGTRKTESSTLGYSVIHKESFTTFSRSVKIDKAIDFKQAKTDIHDGILEVIIPKDEPNVIVE</sequence>
<keyword evidence="6" id="KW-1185">Reference proteome</keyword>
<comment type="caution">
    <text evidence="5">The sequence shown here is derived from an EMBL/GenBank/DDBJ whole genome shotgun (WGS) entry which is preliminary data.</text>
</comment>
<dbReference type="Pfam" id="PF00011">
    <property type="entry name" value="HSP20"/>
    <property type="match status" value="1"/>
</dbReference>
<reference evidence="5 6" key="1">
    <citation type="submission" date="2020-12" db="EMBL/GenBank/DDBJ databases">
        <title>Metabolic potential, ecology and presence of endohyphal bacteria is reflected in genomic diversity of Mucoromycotina.</title>
        <authorList>
            <person name="Muszewska A."/>
            <person name="Okrasinska A."/>
            <person name="Steczkiewicz K."/>
            <person name="Drgas O."/>
            <person name="Orlowska M."/>
            <person name="Perlinska-Lenart U."/>
            <person name="Aleksandrzak-Piekarczyk T."/>
            <person name="Szatraj K."/>
            <person name="Zielenkiewicz U."/>
            <person name="Pilsyk S."/>
            <person name="Malc E."/>
            <person name="Mieczkowski P."/>
            <person name="Kruszewska J.S."/>
            <person name="Biernat P."/>
            <person name="Pawlowska J."/>
        </authorList>
    </citation>
    <scope>NUCLEOTIDE SEQUENCE [LARGE SCALE GENOMIC DNA]</scope>
    <source>
        <strain evidence="5 6">CBS 142.35</strain>
    </source>
</reference>
<evidence type="ECO:0000313" key="6">
    <source>
        <dbReference type="Proteomes" id="UP000646827"/>
    </source>
</evidence>
<dbReference type="AlphaFoldDB" id="A0A8H7VPG2"/>
<keyword evidence="1" id="KW-0346">Stress response</keyword>
<dbReference type="CDD" id="cd06464">
    <property type="entry name" value="ACD_sHsps-like"/>
    <property type="match status" value="1"/>
</dbReference>
<comment type="similarity">
    <text evidence="2 3">Belongs to the small heat shock protein (HSP20) family.</text>
</comment>
<dbReference type="EMBL" id="JAEPRB010000016">
    <property type="protein sequence ID" value="KAG2226492.1"/>
    <property type="molecule type" value="Genomic_DNA"/>
</dbReference>
<accession>A0A8H7VPG2</accession>
<dbReference type="InterPro" id="IPR031107">
    <property type="entry name" value="Small_HSP"/>
</dbReference>
<evidence type="ECO:0000256" key="3">
    <source>
        <dbReference type="RuleBase" id="RU003616"/>
    </source>
</evidence>
<evidence type="ECO:0000256" key="2">
    <source>
        <dbReference type="PROSITE-ProRule" id="PRU00285"/>
    </source>
</evidence>
<feature type="domain" description="SHSP" evidence="4">
    <location>
        <begin position="599"/>
        <end position="705"/>
    </location>
</feature>
<protein>
    <recommendedName>
        <fullName evidence="4">SHSP domain-containing protein</fullName>
    </recommendedName>
</protein>
<evidence type="ECO:0000313" key="5">
    <source>
        <dbReference type="EMBL" id="KAG2226492.1"/>
    </source>
</evidence>
<dbReference type="SUPFAM" id="SSF49764">
    <property type="entry name" value="HSP20-like chaperones"/>
    <property type="match status" value="1"/>
</dbReference>
<dbReference type="PROSITE" id="PS01031">
    <property type="entry name" value="SHSP"/>
    <property type="match status" value="1"/>
</dbReference>
<dbReference type="OrthoDB" id="2285155at2759"/>
<gene>
    <name evidence="5" type="ORF">INT45_014236</name>
</gene>
<dbReference type="InterPro" id="IPR002068">
    <property type="entry name" value="A-crystallin/Hsp20_dom"/>
</dbReference>
<dbReference type="PANTHER" id="PTHR11527">
    <property type="entry name" value="HEAT-SHOCK PROTEIN 20 FAMILY MEMBER"/>
    <property type="match status" value="1"/>
</dbReference>
<dbReference type="Proteomes" id="UP000646827">
    <property type="component" value="Unassembled WGS sequence"/>
</dbReference>
<proteinExistence type="inferred from homology"/>
<dbReference type="InterPro" id="IPR008978">
    <property type="entry name" value="HSP20-like_chaperone"/>
</dbReference>
<name>A0A8H7VPG2_9FUNG</name>
<evidence type="ECO:0000256" key="1">
    <source>
        <dbReference type="ARBA" id="ARBA00023016"/>
    </source>
</evidence>
<dbReference type="Gene3D" id="2.60.40.790">
    <property type="match status" value="1"/>
</dbReference>
<organism evidence="5 6">
    <name type="scientific">Circinella minor</name>
    <dbReference type="NCBI Taxonomy" id="1195481"/>
    <lineage>
        <taxon>Eukaryota</taxon>
        <taxon>Fungi</taxon>
        <taxon>Fungi incertae sedis</taxon>
        <taxon>Mucoromycota</taxon>
        <taxon>Mucoromycotina</taxon>
        <taxon>Mucoromycetes</taxon>
        <taxon>Mucorales</taxon>
        <taxon>Lichtheimiaceae</taxon>
        <taxon>Circinella</taxon>
    </lineage>
</organism>